<sequence length="71" mass="7996">MDVLIFKTSVASQQDAGRVQIMLSAMKDIKQYNFDLEDCDNILRVVSQGLEPQTISHALNVAGYMCEELPY</sequence>
<gene>
    <name evidence="1" type="ORF">D0C36_13330</name>
</gene>
<evidence type="ECO:0008006" key="3">
    <source>
        <dbReference type="Google" id="ProtNLM"/>
    </source>
</evidence>
<dbReference type="AlphaFoldDB" id="A0A372NT18"/>
<evidence type="ECO:0000313" key="2">
    <source>
        <dbReference type="Proteomes" id="UP000264217"/>
    </source>
</evidence>
<name>A0A372NT18_9SPHI</name>
<dbReference type="EMBL" id="QWDC01000002">
    <property type="protein sequence ID" value="RFZ92406.1"/>
    <property type="molecule type" value="Genomic_DNA"/>
</dbReference>
<comment type="caution">
    <text evidence="1">The sequence shown here is derived from an EMBL/GenBank/DDBJ whole genome shotgun (WGS) entry which is preliminary data.</text>
</comment>
<dbReference type="RefSeq" id="WP_117392116.1">
    <property type="nucleotide sequence ID" value="NZ_QWDC01000002.1"/>
</dbReference>
<accession>A0A372NT18</accession>
<evidence type="ECO:0000313" key="1">
    <source>
        <dbReference type="EMBL" id="RFZ92406.1"/>
    </source>
</evidence>
<proteinExistence type="predicted"/>
<organism evidence="1 2">
    <name type="scientific">Mucilaginibacter conchicola</name>
    <dbReference type="NCBI Taxonomy" id="2303333"/>
    <lineage>
        <taxon>Bacteria</taxon>
        <taxon>Pseudomonadati</taxon>
        <taxon>Bacteroidota</taxon>
        <taxon>Sphingobacteriia</taxon>
        <taxon>Sphingobacteriales</taxon>
        <taxon>Sphingobacteriaceae</taxon>
        <taxon>Mucilaginibacter</taxon>
    </lineage>
</organism>
<reference evidence="1 2" key="1">
    <citation type="submission" date="2018-08" db="EMBL/GenBank/DDBJ databases">
        <title>Mucilaginibacter sp. MYSH2.</title>
        <authorList>
            <person name="Seo T."/>
        </authorList>
    </citation>
    <scope>NUCLEOTIDE SEQUENCE [LARGE SCALE GENOMIC DNA]</scope>
    <source>
        <strain evidence="1 2">MYSH2</strain>
    </source>
</reference>
<protein>
    <recommendedName>
        <fullName evidence="3">Copper chaperone</fullName>
    </recommendedName>
</protein>
<dbReference type="OrthoDB" id="1036397at2"/>
<dbReference type="Proteomes" id="UP000264217">
    <property type="component" value="Unassembled WGS sequence"/>
</dbReference>
<keyword evidence="2" id="KW-1185">Reference proteome</keyword>